<sequence>MVAPNFDVNWETLSELDKKSLISLVGTAEFELRRGNSMAIKYIRMEAVCAVMRAIDNPDVEIQEPCRRLCSEAFQHLSVQDKMRVTAEMQKMFQNGLSAYHFRLLICDTFTGMRTEGCRKVLMRLLSSDVGVQAGKALKTYKAPTESELEEMLEKAKDSAINLMRVCDLAAHYLETQEFARNLLLDNIHKSSRDVISLISSLELMGNLPNNILESCIPILLDYQKDYIDSGNGMLIYGSFLKLFTRYFCRSKESIPKWYYEQLSQSYDDQILFLQTCTELMNNRPKEEGRIRNETTLVRVIDSNSTAHSMQWIIMDTLLALIDNSLLQDCFAFWFPFRYATVLVVNADDPDKRIRERALKLIHATSKYNDSLEFYKDVRNFKSICSGPGFIDIRDSICKRFAALPSFEDIFGGELRMAWLREDTRSNPDPVVATAYDFRI</sequence>
<protein>
    <recommendedName>
        <fullName evidence="3">26S proteasome non-ATPase regulatory subunit 5</fullName>
    </recommendedName>
</protein>
<accession>E4XST0</accession>
<gene>
    <name evidence="1" type="ORF">GSOID_T00002851001</name>
</gene>
<evidence type="ECO:0008006" key="3">
    <source>
        <dbReference type="Google" id="ProtNLM"/>
    </source>
</evidence>
<evidence type="ECO:0000313" key="2">
    <source>
        <dbReference type="Proteomes" id="UP000001307"/>
    </source>
</evidence>
<dbReference type="Proteomes" id="UP000001307">
    <property type="component" value="Unassembled WGS sequence"/>
</dbReference>
<evidence type="ECO:0000313" key="1">
    <source>
        <dbReference type="EMBL" id="CBY12792.1"/>
    </source>
</evidence>
<reference evidence="1 2" key="1">
    <citation type="journal article" date="2010" name="Science">
        <title>Plasticity of animal genome architecture unmasked by rapid evolution of a pelagic tunicate.</title>
        <authorList>
            <person name="Denoeud F."/>
            <person name="Henriet S."/>
            <person name="Mungpakdee S."/>
            <person name="Aury J.M."/>
            <person name="Da Silva C."/>
            <person name="Brinkmann H."/>
            <person name="Mikhaleva J."/>
            <person name="Olsen L.C."/>
            <person name="Jubin C."/>
            <person name="Canestro C."/>
            <person name="Bouquet J.M."/>
            <person name="Danks G."/>
            <person name="Poulain J."/>
            <person name="Campsteijn C."/>
            <person name="Adamski M."/>
            <person name="Cross I."/>
            <person name="Yadetie F."/>
            <person name="Muffato M."/>
            <person name="Louis A."/>
            <person name="Butcher S."/>
            <person name="Tsagkogeorga G."/>
            <person name="Konrad A."/>
            <person name="Singh S."/>
            <person name="Jensen M.F."/>
            <person name="Cong E.H."/>
            <person name="Eikeseth-Otteraa H."/>
            <person name="Noel B."/>
            <person name="Anthouard V."/>
            <person name="Porcel B.M."/>
            <person name="Kachouri-Lafond R."/>
            <person name="Nishino A."/>
            <person name="Ugolini M."/>
            <person name="Chourrout P."/>
            <person name="Nishida H."/>
            <person name="Aasland R."/>
            <person name="Huzurbazar S."/>
            <person name="Westhof E."/>
            <person name="Delsuc F."/>
            <person name="Lehrach H."/>
            <person name="Reinhardt R."/>
            <person name="Weissenbach J."/>
            <person name="Roy S.W."/>
            <person name="Artiguenave F."/>
            <person name="Postlethwait J.H."/>
            <person name="Manak J.R."/>
            <person name="Thompson E.M."/>
            <person name="Jaillon O."/>
            <person name="Du Pasquier L."/>
            <person name="Boudinot P."/>
            <person name="Liberles D.A."/>
            <person name="Volff J.N."/>
            <person name="Philippe H."/>
            <person name="Lenhard B."/>
            <person name="Roest Crollius H."/>
            <person name="Wincker P."/>
            <person name="Chourrout D."/>
        </authorList>
    </citation>
    <scope>NUCLEOTIDE SEQUENCE [LARGE SCALE GENOMIC DNA]</scope>
</reference>
<name>E4XST0_OIKDI</name>
<dbReference type="AlphaFoldDB" id="E4XST0"/>
<dbReference type="EMBL" id="FN653139">
    <property type="protein sequence ID" value="CBY12792.1"/>
    <property type="molecule type" value="Genomic_DNA"/>
</dbReference>
<proteinExistence type="predicted"/>
<dbReference type="InParanoid" id="E4XST0"/>
<organism evidence="1 2">
    <name type="scientific">Oikopleura dioica</name>
    <name type="common">Tunicate</name>
    <dbReference type="NCBI Taxonomy" id="34765"/>
    <lineage>
        <taxon>Eukaryota</taxon>
        <taxon>Metazoa</taxon>
        <taxon>Chordata</taxon>
        <taxon>Tunicata</taxon>
        <taxon>Appendicularia</taxon>
        <taxon>Copelata</taxon>
        <taxon>Oikopleuridae</taxon>
        <taxon>Oikopleura</taxon>
    </lineage>
</organism>
<keyword evidence="2" id="KW-1185">Reference proteome</keyword>
<dbReference type="OrthoDB" id="10367559at2759"/>